<dbReference type="EMBL" id="FN538970">
    <property type="protein sequence ID" value="CBA65692.1"/>
    <property type="molecule type" value="Genomic_DNA"/>
</dbReference>
<dbReference type="PANTHER" id="PTHR10353:SF122">
    <property type="entry name" value="6-PHOSPHO-BETA-GLUCOSIDASE ASCB-RELATED"/>
    <property type="match status" value="1"/>
</dbReference>
<dbReference type="InterPro" id="IPR033132">
    <property type="entry name" value="GH_1_N_CS"/>
</dbReference>
<dbReference type="PRINTS" id="PR00131">
    <property type="entry name" value="GLHYDRLASE1"/>
</dbReference>
<proteinExistence type="inferred from homology"/>
<dbReference type="FunFam" id="3.20.20.80:FF:000004">
    <property type="entry name" value="Beta-glucosidase 6-phospho-beta-glucosidase"/>
    <property type="match status" value="1"/>
</dbReference>
<dbReference type="GO" id="GO:0016052">
    <property type="term" value="P:carbohydrate catabolic process"/>
    <property type="evidence" value="ECO:0007669"/>
    <property type="project" value="TreeGrafter"/>
</dbReference>
<keyword evidence="3" id="KW-0326">Glycosidase</keyword>
<keyword evidence="2" id="KW-0378">Hydrolase</keyword>
<dbReference type="KEGG" id="cdc:CD196_2871"/>
<dbReference type="AlphaFoldDB" id="A0A0H3NFB4"/>
<dbReference type="InterPro" id="IPR001360">
    <property type="entry name" value="Glyco_hydro_1"/>
</dbReference>
<accession>A0A0H3NFB4</accession>
<sequence length="485" mass="56856">MIKLSKFPKDFLWGGAVAANQLEGAWNEGGKGWCLADVHMYDKDRDISKHYESDMTVDKIKFAMKDNNGYYPKRNGIDFYHTYKEDLKLLKELGLKCFRFSINWARIFPNGDDLEPNEEGLKFYDNLINEVIDNGMEPIVTLLHYETPLNLVLKYKGWSNRKVVDFFVRYAELILNRYKDKVKYWIVINQINLMYHESFNSVAFCVDQVDDVEEAKYQAIHHQFMATALTKKLGKEINSDMMIGMMMADCTSYPEDCDPENVVFALKRNRIQYFFTDVSFRGEYPAYIKRFFKENNINIVMEEGDDKVLKENTMDFLALSYYYSTTVSASKNTMNPIDNVKNQYLKANPWGWAIDPKGLYNTLSQYYDRYQKPIMIAENGFGMHDKFEDGKVHDSYRIDYLGKHIEQIGEAIADGTEILAYCMWSPIDIVSCSSQEMEKRYGFIYVDIDNNGNGSKERYKKDSFYWYKNVIRTNGEELKEKVDSF</sequence>
<reference evidence="5 6" key="1">
    <citation type="journal article" date="2009" name="Genome Biol.">
        <title>Comparative genome and phenotypic analysis of Clostridium difficile 027 strains provides insight into the evolution of a hypervirulent bacterium.</title>
        <authorList>
            <person name="Stabler R.A."/>
            <person name="He M."/>
            <person name="Dawson L."/>
            <person name="Martin M."/>
            <person name="Valiente E."/>
            <person name="Corton C."/>
            <person name="Lawley T.D."/>
            <person name="Sebaihia M."/>
            <person name="Quail M.A."/>
            <person name="Rose G."/>
            <person name="Gerding D.N."/>
            <person name="Gibert M."/>
            <person name="Popoff M.R."/>
            <person name="Parkhill J."/>
            <person name="Dougan G."/>
            <person name="Wren B.W."/>
        </authorList>
    </citation>
    <scope>NUCLEOTIDE SEQUENCE [LARGE SCALE GENOMIC DNA]</scope>
    <source>
        <strain evidence="5 6">CD196</strain>
    </source>
</reference>
<evidence type="ECO:0000256" key="3">
    <source>
        <dbReference type="ARBA" id="ARBA00023295"/>
    </source>
</evidence>
<dbReference type="GO" id="GO:0008422">
    <property type="term" value="F:beta-glucosidase activity"/>
    <property type="evidence" value="ECO:0007669"/>
    <property type="project" value="TreeGrafter"/>
</dbReference>
<dbReference type="PANTHER" id="PTHR10353">
    <property type="entry name" value="GLYCOSYL HYDROLASE"/>
    <property type="match status" value="1"/>
</dbReference>
<dbReference type="Proteomes" id="UP000002068">
    <property type="component" value="Chromosome"/>
</dbReference>
<protein>
    <submittedName>
        <fullName evidence="5">6-phospho-beta-glucosidase</fullName>
    </submittedName>
</protein>
<name>A0A0H3NFB4_CLODC</name>
<dbReference type="GO" id="GO:0005829">
    <property type="term" value="C:cytosol"/>
    <property type="evidence" value="ECO:0007669"/>
    <property type="project" value="TreeGrafter"/>
</dbReference>
<evidence type="ECO:0000256" key="1">
    <source>
        <dbReference type="ARBA" id="ARBA00010838"/>
    </source>
</evidence>
<gene>
    <name evidence="5" type="primary">ascB</name>
    <name evidence="5" type="ordered locus">CD196_2871</name>
</gene>
<evidence type="ECO:0000256" key="4">
    <source>
        <dbReference type="RuleBase" id="RU003690"/>
    </source>
</evidence>
<evidence type="ECO:0000313" key="6">
    <source>
        <dbReference type="Proteomes" id="UP000002068"/>
    </source>
</evidence>
<evidence type="ECO:0000313" key="5">
    <source>
        <dbReference type="EMBL" id="CBA65692.1"/>
    </source>
</evidence>
<comment type="similarity">
    <text evidence="1 4">Belongs to the glycosyl hydrolase 1 family.</text>
</comment>
<dbReference type="Pfam" id="PF00232">
    <property type="entry name" value="Glyco_hydro_1"/>
    <property type="match status" value="1"/>
</dbReference>
<dbReference type="InterPro" id="IPR017853">
    <property type="entry name" value="GH"/>
</dbReference>
<organism evidence="5 6">
    <name type="scientific">Clostridioides difficile (strain CD196)</name>
    <name type="common">Peptoclostridium difficile</name>
    <dbReference type="NCBI Taxonomy" id="645462"/>
    <lineage>
        <taxon>Bacteria</taxon>
        <taxon>Bacillati</taxon>
        <taxon>Bacillota</taxon>
        <taxon>Clostridia</taxon>
        <taxon>Peptostreptococcales</taxon>
        <taxon>Peptostreptococcaceae</taxon>
        <taxon>Clostridioides</taxon>
    </lineage>
</organism>
<dbReference type="HOGENOM" id="CLU_001859_0_2_9"/>
<dbReference type="PROSITE" id="PS00653">
    <property type="entry name" value="GLYCOSYL_HYDROL_F1_2"/>
    <property type="match status" value="1"/>
</dbReference>
<dbReference type="SUPFAM" id="SSF51445">
    <property type="entry name" value="(Trans)glycosidases"/>
    <property type="match status" value="1"/>
</dbReference>
<evidence type="ECO:0000256" key="2">
    <source>
        <dbReference type="ARBA" id="ARBA00022801"/>
    </source>
</evidence>
<dbReference type="RefSeq" id="WP_012816374.1">
    <property type="nucleotide sequence ID" value="NC_013315.1"/>
</dbReference>
<dbReference type="Gene3D" id="3.20.20.80">
    <property type="entry name" value="Glycosidases"/>
    <property type="match status" value="1"/>
</dbReference>